<evidence type="ECO:0000313" key="1">
    <source>
        <dbReference type="EMBL" id="GGC30570.1"/>
    </source>
</evidence>
<sequence>MESLNLHDLGMFLDSEVYVIKEEIPSLISKNSLESVSSIAPEEIREDASPEELDLIYEGNFEKGILVIYEGSHLEPDLREFLFNILGAVKCSLKDIALSSAESIEEVSQSKIDELAPNKILVFGKLNHTIFQIKQHDYEIKNEDGIEYLFANDLSAIFSNKEFKKSLWNKLKILFEVNN</sequence>
<gene>
    <name evidence="1" type="ORF">GCM10010993_06850</name>
</gene>
<dbReference type="RefSeq" id="WP_188439723.1">
    <property type="nucleotide sequence ID" value="NZ_BMFD01000002.1"/>
</dbReference>
<organism evidence="1 2">
    <name type="scientific">Belliella aquatica</name>
    <dbReference type="NCBI Taxonomy" id="1323734"/>
    <lineage>
        <taxon>Bacteria</taxon>
        <taxon>Pseudomonadati</taxon>
        <taxon>Bacteroidota</taxon>
        <taxon>Cytophagia</taxon>
        <taxon>Cytophagales</taxon>
        <taxon>Cyclobacteriaceae</taxon>
        <taxon>Belliella</taxon>
    </lineage>
</organism>
<reference evidence="2" key="1">
    <citation type="journal article" date="2019" name="Int. J. Syst. Evol. Microbiol.">
        <title>The Global Catalogue of Microorganisms (GCM) 10K type strain sequencing project: providing services to taxonomists for standard genome sequencing and annotation.</title>
        <authorList>
            <consortium name="The Broad Institute Genomics Platform"/>
            <consortium name="The Broad Institute Genome Sequencing Center for Infectious Disease"/>
            <person name="Wu L."/>
            <person name="Ma J."/>
        </authorList>
    </citation>
    <scope>NUCLEOTIDE SEQUENCE [LARGE SCALE GENOMIC DNA]</scope>
    <source>
        <strain evidence="2">CGMCC 1.12479</strain>
    </source>
</reference>
<protein>
    <submittedName>
        <fullName evidence="1">Uncharacterized protein</fullName>
    </submittedName>
</protein>
<dbReference type="EMBL" id="BMFD01000002">
    <property type="protein sequence ID" value="GGC30570.1"/>
    <property type="molecule type" value="Genomic_DNA"/>
</dbReference>
<evidence type="ECO:0000313" key="2">
    <source>
        <dbReference type="Proteomes" id="UP000635885"/>
    </source>
</evidence>
<proteinExistence type="predicted"/>
<keyword evidence="2" id="KW-1185">Reference proteome</keyword>
<comment type="caution">
    <text evidence="1">The sequence shown here is derived from an EMBL/GenBank/DDBJ whole genome shotgun (WGS) entry which is preliminary data.</text>
</comment>
<accession>A0ABQ1LY59</accession>
<dbReference type="Proteomes" id="UP000635885">
    <property type="component" value="Unassembled WGS sequence"/>
</dbReference>
<name>A0ABQ1LY59_9BACT</name>